<dbReference type="EMBL" id="VLKT01000020">
    <property type="protein sequence ID" value="TWI34798.1"/>
    <property type="molecule type" value="Genomic_DNA"/>
</dbReference>
<name>A0A562NRI2_9HYPH</name>
<sequence>MNRPVKITRRNALSGLSLTTAGLLAAKAEAEARMTSSPRNEVFDGLSSSTAISQGNVPFYSSKAGMTGLTVPVGITALRVNGYAAAGDGGAAIYKRVASQPAHPGKFQSADGAWWEITLSDVIPVKAFGAKGDGVTDDAEAIRDALSYGYFVKRIAYTDGTTGGIAVDSVPVTFWGPGKYVVNSQINLPSSFDLVGQNAIISGSGVTGSSDWVLYCRQPYYCRIRGLQILGGYNGLWLDDADDYFALYMDDFQFSGQTGTALQALSTTNNAEIRLNKGRMRGAAVTFAKFAADSVELSNMSVYCNAVAGQDDTGSFIIQGRNYRFSDCIFTPCGTQASRARAWVSIEGRMRSLNFDGCSFGGETGRRCPLNVKAVVDSVVFHGCDHNTAADTVGQLSGQHIECARLYGDYLKNLVVLGGSGWTNGAILDFASGVTPTHRALASIALSNAPLATTPATFLNKINRVGGIVRRENSLDPFLRTSQVAAESSGLVVNSVTTNVIEVYFDVPATYAADGLSMLPSTGVYLFELMSGLASGGGSSWNVTVGLVGWFEGNTNKELFTNVLINKCDQTNATATITVTAVFAENNAAVAPMEPDVGSRHDRPVKGVILRFTMAGSAFSGARHAKVRPLFDSVSF</sequence>
<gene>
    <name evidence="2" type="ORF">IQ26_03456</name>
</gene>
<dbReference type="Proteomes" id="UP000317122">
    <property type="component" value="Unassembled WGS sequence"/>
</dbReference>
<proteinExistence type="predicted"/>
<evidence type="ECO:0000313" key="2">
    <source>
        <dbReference type="EMBL" id="TWI34798.1"/>
    </source>
</evidence>
<evidence type="ECO:0000313" key="3">
    <source>
        <dbReference type="Proteomes" id="UP000317122"/>
    </source>
</evidence>
<dbReference type="PROSITE" id="PS51318">
    <property type="entry name" value="TAT"/>
    <property type="match status" value="1"/>
</dbReference>
<dbReference type="Pfam" id="PF12708">
    <property type="entry name" value="Pect-lyase_RHGA_epim"/>
    <property type="match status" value="1"/>
</dbReference>
<dbReference type="RefSeq" id="WP_145719355.1">
    <property type="nucleotide sequence ID" value="NZ_BSPF01000001.1"/>
</dbReference>
<dbReference type="Gene3D" id="2.160.20.10">
    <property type="entry name" value="Single-stranded right-handed beta-helix, Pectin lyase-like"/>
    <property type="match status" value="1"/>
</dbReference>
<dbReference type="InterPro" id="IPR024535">
    <property type="entry name" value="RHGA/B-epi-like_pectate_lyase"/>
</dbReference>
<dbReference type="AlphaFoldDB" id="A0A562NRI2"/>
<comment type="caution">
    <text evidence="2">The sequence shown here is derived from an EMBL/GenBank/DDBJ whole genome shotgun (WGS) entry which is preliminary data.</text>
</comment>
<dbReference type="GO" id="GO:0016829">
    <property type="term" value="F:lyase activity"/>
    <property type="evidence" value="ECO:0007669"/>
    <property type="project" value="UniProtKB-KW"/>
</dbReference>
<evidence type="ECO:0000259" key="1">
    <source>
        <dbReference type="Pfam" id="PF12708"/>
    </source>
</evidence>
<protein>
    <submittedName>
        <fullName evidence="2">Pectate lyase-like protein</fullName>
    </submittedName>
</protein>
<reference evidence="2 3" key="1">
    <citation type="journal article" date="2015" name="Stand. Genomic Sci.">
        <title>Genomic Encyclopedia of Bacterial and Archaeal Type Strains, Phase III: the genomes of soil and plant-associated and newly described type strains.</title>
        <authorList>
            <person name="Whitman W.B."/>
            <person name="Woyke T."/>
            <person name="Klenk H.P."/>
            <person name="Zhou Y."/>
            <person name="Lilburn T.G."/>
            <person name="Beck B.J."/>
            <person name="De Vos P."/>
            <person name="Vandamme P."/>
            <person name="Eisen J.A."/>
            <person name="Garrity G."/>
            <person name="Hugenholtz P."/>
            <person name="Kyrpides N.C."/>
        </authorList>
    </citation>
    <scope>NUCLEOTIDE SEQUENCE [LARGE SCALE GENOMIC DNA]</scope>
    <source>
        <strain evidence="2 3">CGMCC 1.2546</strain>
    </source>
</reference>
<keyword evidence="3" id="KW-1185">Reference proteome</keyword>
<dbReference type="InterPro" id="IPR006311">
    <property type="entry name" value="TAT_signal"/>
</dbReference>
<dbReference type="InterPro" id="IPR011050">
    <property type="entry name" value="Pectin_lyase_fold/virulence"/>
</dbReference>
<accession>A0A562NRI2</accession>
<keyword evidence="2" id="KW-0456">Lyase</keyword>
<dbReference type="SUPFAM" id="SSF51126">
    <property type="entry name" value="Pectin lyase-like"/>
    <property type="match status" value="1"/>
</dbReference>
<feature type="domain" description="Rhamnogalacturonase A/B/Epimerase-like pectate lyase" evidence="1">
    <location>
        <begin position="124"/>
        <end position="343"/>
    </location>
</feature>
<organism evidence="2 3">
    <name type="scientific">Mesorhizobium tianshanense</name>
    <dbReference type="NCBI Taxonomy" id="39844"/>
    <lineage>
        <taxon>Bacteria</taxon>
        <taxon>Pseudomonadati</taxon>
        <taxon>Pseudomonadota</taxon>
        <taxon>Alphaproteobacteria</taxon>
        <taxon>Hyphomicrobiales</taxon>
        <taxon>Phyllobacteriaceae</taxon>
        <taxon>Mesorhizobium</taxon>
    </lineage>
</organism>
<dbReference type="InterPro" id="IPR012334">
    <property type="entry name" value="Pectin_lyas_fold"/>
</dbReference>
<dbReference type="OrthoDB" id="7779280at2"/>